<dbReference type="PANTHER" id="PTHR14296">
    <property type="entry name" value="REMODELING AND SPACING FACTOR 1"/>
    <property type="match status" value="1"/>
</dbReference>
<protein>
    <recommendedName>
        <fullName evidence="3">WHIM1 domain-containing protein</fullName>
    </recommendedName>
</protein>
<dbReference type="STRING" id="13333.W1NLC4"/>
<proteinExistence type="predicted"/>
<dbReference type="GO" id="GO:0006355">
    <property type="term" value="P:regulation of DNA-templated transcription"/>
    <property type="evidence" value="ECO:0007669"/>
    <property type="project" value="InterPro"/>
</dbReference>
<dbReference type="eggNOG" id="ENOG502QUDP">
    <property type="taxonomic scope" value="Eukaryota"/>
</dbReference>
<reference evidence="5" key="1">
    <citation type="journal article" date="2013" name="Science">
        <title>The Amborella genome and the evolution of flowering plants.</title>
        <authorList>
            <consortium name="Amborella Genome Project"/>
        </authorList>
    </citation>
    <scope>NUCLEOTIDE SEQUENCE [LARGE SCALE GENOMIC DNA]</scope>
</reference>
<dbReference type="GO" id="GO:0031213">
    <property type="term" value="C:RSF complex"/>
    <property type="evidence" value="ECO:0007669"/>
    <property type="project" value="InterPro"/>
</dbReference>
<dbReference type="Gramene" id="ERM96049">
    <property type="protein sequence ID" value="ERM96049"/>
    <property type="gene ID" value="AMTR_s00129p00094430"/>
</dbReference>
<dbReference type="AlphaFoldDB" id="W1NLC4"/>
<dbReference type="InterPro" id="IPR028942">
    <property type="entry name" value="WHIM1_dom"/>
</dbReference>
<evidence type="ECO:0000256" key="2">
    <source>
        <dbReference type="ARBA" id="ARBA00023242"/>
    </source>
</evidence>
<feature type="domain" description="WHIM1" evidence="3">
    <location>
        <begin position="67"/>
        <end position="97"/>
    </location>
</feature>
<name>W1NLC4_AMBTC</name>
<evidence type="ECO:0000313" key="4">
    <source>
        <dbReference type="EMBL" id="ERM96049.1"/>
    </source>
</evidence>
<dbReference type="HOGENOM" id="CLU_1857977_0_0_1"/>
<keyword evidence="2" id="KW-0539">Nucleus</keyword>
<keyword evidence="5" id="KW-1185">Reference proteome</keyword>
<dbReference type="PANTHER" id="PTHR14296:SF3">
    <property type="entry name" value="DIKAR, ISOFORM F"/>
    <property type="match status" value="1"/>
</dbReference>
<sequence length="138" mass="15596">MHTSFPSLLQSSSSSRLLKAIPPITRIALGQSTWITVSCRKLKDWWHWVADGEVPIMASHGEEVEAYQALEPRTRVLILKALCDIRVEQEDIRNYIDDSIKHGIHPSAFCSERIGGDSHGTSYWYEGDPIMAIAYIVK</sequence>
<dbReference type="Proteomes" id="UP000017836">
    <property type="component" value="Unassembled WGS sequence"/>
</dbReference>
<dbReference type="InterPro" id="IPR028938">
    <property type="entry name" value="Rsf1-like"/>
</dbReference>
<dbReference type="EMBL" id="KI397331">
    <property type="protein sequence ID" value="ERM96049.1"/>
    <property type="molecule type" value="Genomic_DNA"/>
</dbReference>
<evidence type="ECO:0000259" key="3">
    <source>
        <dbReference type="Pfam" id="PF15612"/>
    </source>
</evidence>
<gene>
    <name evidence="4" type="ORF">AMTR_s00129p00094430</name>
</gene>
<evidence type="ECO:0000256" key="1">
    <source>
        <dbReference type="ARBA" id="ARBA00004123"/>
    </source>
</evidence>
<accession>W1NLC4</accession>
<dbReference type="Pfam" id="PF15612">
    <property type="entry name" value="WHIM1"/>
    <property type="match status" value="1"/>
</dbReference>
<organism evidence="4 5">
    <name type="scientific">Amborella trichopoda</name>
    <dbReference type="NCBI Taxonomy" id="13333"/>
    <lineage>
        <taxon>Eukaryota</taxon>
        <taxon>Viridiplantae</taxon>
        <taxon>Streptophyta</taxon>
        <taxon>Embryophyta</taxon>
        <taxon>Tracheophyta</taxon>
        <taxon>Spermatophyta</taxon>
        <taxon>Magnoliopsida</taxon>
        <taxon>Amborellales</taxon>
        <taxon>Amborellaceae</taxon>
        <taxon>Amborella</taxon>
    </lineage>
</organism>
<evidence type="ECO:0000313" key="5">
    <source>
        <dbReference type="Proteomes" id="UP000017836"/>
    </source>
</evidence>
<comment type="subcellular location">
    <subcellularLocation>
        <location evidence="1">Nucleus</location>
    </subcellularLocation>
</comment>